<gene>
    <name evidence="1" type="ORF">BaRGS_00013160</name>
</gene>
<protein>
    <submittedName>
        <fullName evidence="1">Uncharacterized protein</fullName>
    </submittedName>
</protein>
<accession>A0ABD0L896</accession>
<dbReference type="Proteomes" id="UP001519460">
    <property type="component" value="Unassembled WGS sequence"/>
</dbReference>
<comment type="caution">
    <text evidence="1">The sequence shown here is derived from an EMBL/GenBank/DDBJ whole genome shotgun (WGS) entry which is preliminary data.</text>
</comment>
<name>A0ABD0L896_9CAEN</name>
<dbReference type="AlphaFoldDB" id="A0ABD0L896"/>
<organism evidence="1 2">
    <name type="scientific">Batillaria attramentaria</name>
    <dbReference type="NCBI Taxonomy" id="370345"/>
    <lineage>
        <taxon>Eukaryota</taxon>
        <taxon>Metazoa</taxon>
        <taxon>Spiralia</taxon>
        <taxon>Lophotrochozoa</taxon>
        <taxon>Mollusca</taxon>
        <taxon>Gastropoda</taxon>
        <taxon>Caenogastropoda</taxon>
        <taxon>Sorbeoconcha</taxon>
        <taxon>Cerithioidea</taxon>
        <taxon>Batillariidae</taxon>
        <taxon>Batillaria</taxon>
    </lineage>
</organism>
<evidence type="ECO:0000313" key="1">
    <source>
        <dbReference type="EMBL" id="KAK7495713.1"/>
    </source>
</evidence>
<proteinExistence type="predicted"/>
<keyword evidence="2" id="KW-1185">Reference proteome</keyword>
<evidence type="ECO:0000313" key="2">
    <source>
        <dbReference type="Proteomes" id="UP001519460"/>
    </source>
</evidence>
<dbReference type="EMBL" id="JACVVK020000073">
    <property type="protein sequence ID" value="KAK7495713.1"/>
    <property type="molecule type" value="Genomic_DNA"/>
</dbReference>
<sequence>MKVLPPGADISTVDKGVKNEWKWGWLQDRTAMGGKKALLFHAEDADHRRNLKSIRQSTKLDGASTTTVTQDGMGDRKAELKAVVCAFIAEHCLPFSLGEILLSLPRVARKDIVTRLCEWGDLDFRVHCLCCYVSAESARVTKVILPASSLKSTLESRQRRVPFFAKVKEIHPAGDMRLDYLKQRGESNPFVWADEAWLPADHPLRPIDAPQLAPGRGIAFILFCPNLGSCKVFRVHVTRLMCNT</sequence>
<reference evidence="1 2" key="1">
    <citation type="journal article" date="2023" name="Sci. Data">
        <title>Genome assembly of the Korean intertidal mud-creeper Batillaria attramentaria.</title>
        <authorList>
            <person name="Patra A.K."/>
            <person name="Ho P.T."/>
            <person name="Jun S."/>
            <person name="Lee S.J."/>
            <person name="Kim Y."/>
            <person name="Won Y.J."/>
        </authorList>
    </citation>
    <scope>NUCLEOTIDE SEQUENCE [LARGE SCALE GENOMIC DNA]</scope>
    <source>
        <strain evidence="1">Wonlab-2016</strain>
    </source>
</reference>